<dbReference type="InterPro" id="IPR053136">
    <property type="entry name" value="UTP_pyrophosphatase-like"/>
</dbReference>
<gene>
    <name evidence="2" type="ORF">AB6M95_10100</name>
</gene>
<dbReference type="CDD" id="cd07344">
    <property type="entry name" value="M48_yhfN_like"/>
    <property type="match status" value="1"/>
</dbReference>
<proteinExistence type="predicted"/>
<feature type="domain" description="YgjP-like metallopeptidase" evidence="1">
    <location>
        <begin position="22"/>
        <end position="226"/>
    </location>
</feature>
<dbReference type="Proteomes" id="UP001568698">
    <property type="component" value="Unassembled WGS sequence"/>
</dbReference>
<name>A0ABV4K505_9BACT</name>
<organism evidence="2 3">
    <name type="scientific">Pseudodesulfovibrio karagichevae</name>
    <dbReference type="NCBI Taxonomy" id="3239305"/>
    <lineage>
        <taxon>Bacteria</taxon>
        <taxon>Pseudomonadati</taxon>
        <taxon>Thermodesulfobacteriota</taxon>
        <taxon>Desulfovibrionia</taxon>
        <taxon>Desulfovibrionales</taxon>
        <taxon>Desulfovibrionaceae</taxon>
    </lineage>
</organism>
<dbReference type="Pfam" id="PF01863">
    <property type="entry name" value="YgjP-like"/>
    <property type="match status" value="1"/>
</dbReference>
<evidence type="ECO:0000313" key="2">
    <source>
        <dbReference type="EMBL" id="MEZ7197099.1"/>
    </source>
</evidence>
<accession>A0ABV4K505</accession>
<sequence>MSPRQEFAGLPLAVKANPRARRVLVKLVPGRGLEVVVPKRFDPSLVPDILEEKRAWIERTRDRMLAAGTDLTGEPPELPEVIEYRAWERTVRVDYLDRPGTVRLVENAARWQVAGPLADREAIFETLRAQTVKKAREVVLPWLDRASRRTGLPYSALRVRRQKTRWGSCSSRGTISLNAKLLFLPPDLVDHLLLHELCHTRHMNHSPAYWACVAGFEPDYRRLEDEVSRGNRFVPAWFL</sequence>
<dbReference type="EMBL" id="JBGLYH010000024">
    <property type="protein sequence ID" value="MEZ7197099.1"/>
    <property type="molecule type" value="Genomic_DNA"/>
</dbReference>
<keyword evidence="3" id="KW-1185">Reference proteome</keyword>
<dbReference type="Gene3D" id="3.30.2010.10">
    <property type="entry name" value="Metalloproteases ('zincins'), catalytic domain"/>
    <property type="match status" value="1"/>
</dbReference>
<protein>
    <submittedName>
        <fullName evidence="2">M48 family metallopeptidase</fullName>
    </submittedName>
</protein>
<comment type="caution">
    <text evidence="2">The sequence shown here is derived from an EMBL/GenBank/DDBJ whole genome shotgun (WGS) entry which is preliminary data.</text>
</comment>
<dbReference type="PANTHER" id="PTHR30399">
    <property type="entry name" value="UNCHARACTERIZED PROTEIN YGJP"/>
    <property type="match status" value="1"/>
</dbReference>
<dbReference type="InterPro" id="IPR002725">
    <property type="entry name" value="YgjP-like_metallopeptidase"/>
</dbReference>
<dbReference type="PANTHER" id="PTHR30399:SF1">
    <property type="entry name" value="UTP PYROPHOSPHATASE"/>
    <property type="match status" value="1"/>
</dbReference>
<evidence type="ECO:0000313" key="3">
    <source>
        <dbReference type="Proteomes" id="UP001568698"/>
    </source>
</evidence>
<dbReference type="RefSeq" id="WP_371386617.1">
    <property type="nucleotide sequence ID" value="NZ_JBGLYH010000024.1"/>
</dbReference>
<evidence type="ECO:0000259" key="1">
    <source>
        <dbReference type="Pfam" id="PF01863"/>
    </source>
</evidence>
<reference evidence="2 3" key="1">
    <citation type="submission" date="2024-08" db="EMBL/GenBank/DDBJ databases">
        <title>Sulfate-reducing bacteria isolated from formation water of the oil field in Kazakhstan and description of Pseudodesulfovibrio sp.</title>
        <authorList>
            <person name="Bidzhieva S.K."/>
            <person name="Tourova T.P."/>
            <person name="Grouzdev D.S."/>
            <person name="Beletsky A.V."/>
            <person name="Sokolova D.S."/>
            <person name="Samigullina S.R."/>
            <person name="Poltaraus A.B."/>
            <person name="Avtukh A.N."/>
            <person name="Tereshina V.M."/>
            <person name="Zhaparov N.S."/>
            <person name="Mardanov A.V."/>
            <person name="Nazina T.N."/>
        </authorList>
    </citation>
    <scope>NUCLEOTIDE SEQUENCE [LARGE SCALE GENOMIC DNA]</scope>
    <source>
        <strain evidence="2 3">9FUS</strain>
    </source>
</reference>